<dbReference type="InterPro" id="IPR013121">
    <property type="entry name" value="Fe_red_NAD-bd_6"/>
</dbReference>
<dbReference type="InterPro" id="IPR013112">
    <property type="entry name" value="FAD-bd_8"/>
</dbReference>
<keyword evidence="17" id="KW-1185">Reference proteome</keyword>
<dbReference type="GO" id="GO:0006879">
    <property type="term" value="P:intracellular iron ion homeostasis"/>
    <property type="evidence" value="ECO:0007669"/>
    <property type="project" value="TreeGrafter"/>
</dbReference>
<evidence type="ECO:0000256" key="8">
    <source>
        <dbReference type="ARBA" id="ARBA00022989"/>
    </source>
</evidence>
<dbReference type="InterPro" id="IPR051410">
    <property type="entry name" value="Ferric/Cupric_Reductase"/>
</dbReference>
<keyword evidence="8 14" id="KW-1133">Transmembrane helix</keyword>
<dbReference type="PANTHER" id="PTHR32361:SF9">
    <property type="entry name" value="FERRIC REDUCTASE TRANSMEMBRANE COMPONENT 3-RELATED"/>
    <property type="match status" value="1"/>
</dbReference>
<dbReference type="Pfam" id="PF08022">
    <property type="entry name" value="FAD_binding_8"/>
    <property type="match status" value="1"/>
</dbReference>
<comment type="subcellular location">
    <subcellularLocation>
        <location evidence="1">Cell membrane</location>
        <topology evidence="1">Multi-pass membrane protein</topology>
    </subcellularLocation>
</comment>
<feature type="transmembrane region" description="Helical" evidence="14">
    <location>
        <begin position="192"/>
        <end position="213"/>
    </location>
</feature>
<evidence type="ECO:0000259" key="15">
    <source>
        <dbReference type="PROSITE" id="PS51384"/>
    </source>
</evidence>
<dbReference type="InterPro" id="IPR017938">
    <property type="entry name" value="Riboflavin_synthase-like_b-brl"/>
</dbReference>
<evidence type="ECO:0000256" key="9">
    <source>
        <dbReference type="ARBA" id="ARBA00023002"/>
    </source>
</evidence>
<dbReference type="Pfam" id="PF01794">
    <property type="entry name" value="Ferric_reduct"/>
    <property type="match status" value="1"/>
</dbReference>
<evidence type="ECO:0000256" key="1">
    <source>
        <dbReference type="ARBA" id="ARBA00004651"/>
    </source>
</evidence>
<dbReference type="Pfam" id="PF08030">
    <property type="entry name" value="NAD_binding_6"/>
    <property type="match status" value="1"/>
</dbReference>
<dbReference type="PROSITE" id="PS51384">
    <property type="entry name" value="FAD_FR"/>
    <property type="match status" value="1"/>
</dbReference>
<evidence type="ECO:0000256" key="10">
    <source>
        <dbReference type="ARBA" id="ARBA00023065"/>
    </source>
</evidence>
<gene>
    <name evidence="16" type="ORF">CspeluHIS016_0600840</name>
</gene>
<keyword evidence="12" id="KW-0325">Glycoprotein</keyword>
<evidence type="ECO:0000256" key="7">
    <source>
        <dbReference type="ARBA" id="ARBA00022982"/>
    </source>
</evidence>
<dbReference type="CDD" id="cd06186">
    <property type="entry name" value="NOX_Duox_like_FAD_NADP"/>
    <property type="match status" value="1"/>
</dbReference>
<feature type="transmembrane region" description="Helical" evidence="14">
    <location>
        <begin position="220"/>
        <end position="239"/>
    </location>
</feature>
<dbReference type="SFLD" id="SFLDG01168">
    <property type="entry name" value="Ferric_reductase_subgroup_(FRE"/>
    <property type="match status" value="1"/>
</dbReference>
<dbReference type="AlphaFoldDB" id="A0AAD3YE54"/>
<name>A0AAD3YE54_9TREE</name>
<keyword evidence="9" id="KW-0560">Oxidoreductase</keyword>
<dbReference type="InterPro" id="IPR017927">
    <property type="entry name" value="FAD-bd_FR_type"/>
</dbReference>
<evidence type="ECO:0000256" key="12">
    <source>
        <dbReference type="ARBA" id="ARBA00023180"/>
    </source>
</evidence>
<comment type="similarity">
    <text evidence="2">Belongs to the ferric reductase (FRE) family.</text>
</comment>
<feature type="transmembrane region" description="Helical" evidence="14">
    <location>
        <begin position="127"/>
        <end position="150"/>
    </location>
</feature>
<dbReference type="GO" id="GO:0006826">
    <property type="term" value="P:iron ion transport"/>
    <property type="evidence" value="ECO:0007669"/>
    <property type="project" value="UniProtKB-ARBA"/>
</dbReference>
<dbReference type="InterPro" id="IPR013130">
    <property type="entry name" value="Fe3_Rdtase_TM_dom"/>
</dbReference>
<evidence type="ECO:0000313" key="17">
    <source>
        <dbReference type="Proteomes" id="UP001222932"/>
    </source>
</evidence>
<dbReference type="PANTHER" id="PTHR32361">
    <property type="entry name" value="FERRIC/CUPRIC REDUCTASE TRANSMEMBRANE COMPONENT"/>
    <property type="match status" value="1"/>
</dbReference>
<dbReference type="SUPFAM" id="SSF63380">
    <property type="entry name" value="Riboflavin synthase domain-like"/>
    <property type="match status" value="1"/>
</dbReference>
<sequence length="595" mass="65761">MIQPPFDLAPPQLASHTSSSPSWKRLRKARRHAAMRYYWYMVGAVVLGWILLRLVFALRRRLVRRAATSRTWTLLTVRPLGLPFFPAITASELFLVVGYTVATVALSVFGSYFAGVIDYSNPTGMVAVAQLPLIVGLVGRNSVLSTLTGVSYDHINYLHRTSGRVCFLGSLAHTYGWLFSRGLGKHAWTWRVYTAIPAMAGLTVLTFFSFRAIRNRYHQLFRDAHIVAALMFLIMTYFHTPEYRIWVWPALLLWSLDRAAGLARLLYVFVSSRGDTTATVELLDTDVLRVSVPVPFKWKAGTHGYLSIPSVSELPWEQHPFTFANIPTAAPVSPAVFVMRVHGGFTRQLRDAMVSTIAQFPANIEGPYGEPINVTHYDSLLCIAGGSGVTLCLSYFLNAIQADRGAPTSIRMAWNTRKLIHVRTIAPLLEAALESLSPNSDLRIRIDIHITRSHASDEPTDPNVGLDSVPELKAPDEQSPLLQHLRHLRGDSYSSYGSQCSSRASLASTEDDLGRLSEEERFRTGLGPVAAAHTRIHFGRSLVTDMIRSEASDGGRLGVIVCGPPQLTLDARNGVTTVIPEGGAEIDFHSGSFCF</sequence>
<dbReference type="Proteomes" id="UP001222932">
    <property type="component" value="Unassembled WGS sequence"/>
</dbReference>
<evidence type="ECO:0000256" key="11">
    <source>
        <dbReference type="ARBA" id="ARBA00023136"/>
    </source>
</evidence>
<feature type="domain" description="FAD-binding FR-type" evidence="15">
    <location>
        <begin position="270"/>
        <end position="374"/>
    </location>
</feature>
<keyword evidence="7" id="KW-0249">Electron transport</keyword>
<feature type="transmembrane region" description="Helical" evidence="14">
    <location>
        <begin position="37"/>
        <end position="56"/>
    </location>
</feature>
<comment type="caution">
    <text evidence="16">The sequence shown here is derived from an EMBL/GenBank/DDBJ whole genome shotgun (WGS) entry which is preliminary data.</text>
</comment>
<keyword evidence="6 14" id="KW-0812">Transmembrane</keyword>
<reference evidence="16" key="2">
    <citation type="submission" date="2023-06" db="EMBL/GenBank/DDBJ databases">
        <authorList>
            <person name="Kobayashi Y."/>
            <person name="Kayamori A."/>
            <person name="Aoki K."/>
            <person name="Shiwa Y."/>
            <person name="Fujita N."/>
            <person name="Sugita T."/>
            <person name="Iwasaki W."/>
            <person name="Tanaka N."/>
            <person name="Takashima M."/>
        </authorList>
    </citation>
    <scope>NUCLEOTIDE SEQUENCE</scope>
    <source>
        <strain evidence="16">HIS016</strain>
    </source>
</reference>
<evidence type="ECO:0000256" key="13">
    <source>
        <dbReference type="ARBA" id="ARBA00048483"/>
    </source>
</evidence>
<evidence type="ECO:0000256" key="2">
    <source>
        <dbReference type="ARBA" id="ARBA00006278"/>
    </source>
</evidence>
<dbReference type="EMBL" id="BTCM01000006">
    <property type="protein sequence ID" value="GMK58642.1"/>
    <property type="molecule type" value="Genomic_DNA"/>
</dbReference>
<keyword evidence="5" id="KW-1003">Cell membrane</keyword>
<proteinExistence type="inferred from homology"/>
<keyword evidence="10" id="KW-0406">Ion transport</keyword>
<dbReference type="SUPFAM" id="SSF52343">
    <property type="entry name" value="Ferredoxin reductase-like, C-terminal NADP-linked domain"/>
    <property type="match status" value="1"/>
</dbReference>
<reference evidence="16" key="1">
    <citation type="journal article" date="2023" name="BMC Genomics">
        <title>Chromosome-level genome assemblies of Cutaneotrichosporon spp. (Trichosporonales, Basidiomycota) reveal imbalanced evolution between nucleotide sequences and chromosome synteny.</title>
        <authorList>
            <person name="Kobayashi Y."/>
            <person name="Kayamori A."/>
            <person name="Aoki K."/>
            <person name="Shiwa Y."/>
            <person name="Matsutani M."/>
            <person name="Fujita N."/>
            <person name="Sugita T."/>
            <person name="Iwasaki W."/>
            <person name="Tanaka N."/>
            <person name="Takashima M."/>
        </authorList>
    </citation>
    <scope>NUCLEOTIDE SEQUENCE</scope>
    <source>
        <strain evidence="16">HIS016</strain>
    </source>
</reference>
<feature type="transmembrane region" description="Helical" evidence="14">
    <location>
        <begin position="93"/>
        <end position="115"/>
    </location>
</feature>
<dbReference type="SFLD" id="SFLDS00052">
    <property type="entry name" value="Ferric_Reductase_Domain"/>
    <property type="match status" value="1"/>
</dbReference>
<evidence type="ECO:0000256" key="5">
    <source>
        <dbReference type="ARBA" id="ARBA00022475"/>
    </source>
</evidence>
<protein>
    <recommendedName>
        <fullName evidence="3">ferric-chelate reductase (NADPH)</fullName>
        <ecNumber evidence="3">1.16.1.9</ecNumber>
    </recommendedName>
</protein>
<dbReference type="EC" id="1.16.1.9" evidence="3"/>
<dbReference type="GO" id="GO:0015677">
    <property type="term" value="P:copper ion import"/>
    <property type="evidence" value="ECO:0007669"/>
    <property type="project" value="TreeGrafter"/>
</dbReference>
<comment type="catalytic activity">
    <reaction evidence="13">
        <text>2 a Fe(II)-siderophore + NADP(+) + H(+) = 2 a Fe(III)-siderophore + NADPH</text>
        <dbReference type="Rhea" id="RHEA:28795"/>
        <dbReference type="Rhea" id="RHEA-COMP:11342"/>
        <dbReference type="Rhea" id="RHEA-COMP:11344"/>
        <dbReference type="ChEBI" id="CHEBI:15378"/>
        <dbReference type="ChEBI" id="CHEBI:29033"/>
        <dbReference type="ChEBI" id="CHEBI:29034"/>
        <dbReference type="ChEBI" id="CHEBI:57783"/>
        <dbReference type="ChEBI" id="CHEBI:58349"/>
        <dbReference type="EC" id="1.16.1.9"/>
    </reaction>
</comment>
<dbReference type="Gene3D" id="3.40.50.80">
    <property type="entry name" value="Nucleotide-binding domain of ferredoxin-NADP reductase (FNR) module"/>
    <property type="match status" value="1"/>
</dbReference>
<accession>A0AAD3YE54</accession>
<evidence type="ECO:0000256" key="6">
    <source>
        <dbReference type="ARBA" id="ARBA00022692"/>
    </source>
</evidence>
<feature type="transmembrane region" description="Helical" evidence="14">
    <location>
        <begin position="162"/>
        <end position="180"/>
    </location>
</feature>
<evidence type="ECO:0000256" key="14">
    <source>
        <dbReference type="SAM" id="Phobius"/>
    </source>
</evidence>
<keyword evidence="11 14" id="KW-0472">Membrane</keyword>
<dbReference type="GO" id="GO:0005886">
    <property type="term" value="C:plasma membrane"/>
    <property type="evidence" value="ECO:0007669"/>
    <property type="project" value="UniProtKB-SubCell"/>
</dbReference>
<evidence type="ECO:0000313" key="16">
    <source>
        <dbReference type="EMBL" id="GMK58642.1"/>
    </source>
</evidence>
<organism evidence="16 17">
    <name type="scientific">Cutaneotrichosporon spelunceum</name>
    <dbReference type="NCBI Taxonomy" id="1672016"/>
    <lineage>
        <taxon>Eukaryota</taxon>
        <taxon>Fungi</taxon>
        <taxon>Dikarya</taxon>
        <taxon>Basidiomycota</taxon>
        <taxon>Agaricomycotina</taxon>
        <taxon>Tremellomycetes</taxon>
        <taxon>Trichosporonales</taxon>
        <taxon>Trichosporonaceae</taxon>
        <taxon>Cutaneotrichosporon</taxon>
    </lineage>
</organism>
<keyword evidence="4" id="KW-0813">Transport</keyword>
<dbReference type="InterPro" id="IPR039261">
    <property type="entry name" value="FNR_nucleotide-bd"/>
</dbReference>
<evidence type="ECO:0000256" key="3">
    <source>
        <dbReference type="ARBA" id="ARBA00012668"/>
    </source>
</evidence>
<evidence type="ECO:0000256" key="4">
    <source>
        <dbReference type="ARBA" id="ARBA00022448"/>
    </source>
</evidence>
<dbReference type="GO" id="GO:0052851">
    <property type="term" value="F:ferric-chelate reductase (NADPH) activity"/>
    <property type="evidence" value="ECO:0007669"/>
    <property type="project" value="UniProtKB-EC"/>
</dbReference>